<reference evidence="1 2" key="1">
    <citation type="submission" date="2024-09" db="EMBL/GenBank/DDBJ databases">
        <authorList>
            <person name="Lee S.D."/>
        </authorList>
    </citation>
    <scope>NUCLEOTIDE SEQUENCE [LARGE SCALE GENOMIC DNA]</scope>
    <source>
        <strain evidence="1 2">N8-3</strain>
    </source>
</reference>
<evidence type="ECO:0000313" key="2">
    <source>
        <dbReference type="Proteomes" id="UP001592531"/>
    </source>
</evidence>
<keyword evidence="2" id="KW-1185">Reference proteome</keyword>
<name>A0ABV6VVK9_9ACTN</name>
<gene>
    <name evidence="1" type="ORF">ACEZDE_14240</name>
</gene>
<accession>A0ABV6VVK9</accession>
<organism evidence="1 2">
    <name type="scientific">Streptacidiphilus cavernicola</name>
    <dbReference type="NCBI Taxonomy" id="3342716"/>
    <lineage>
        <taxon>Bacteria</taxon>
        <taxon>Bacillati</taxon>
        <taxon>Actinomycetota</taxon>
        <taxon>Actinomycetes</taxon>
        <taxon>Kitasatosporales</taxon>
        <taxon>Streptomycetaceae</taxon>
        <taxon>Streptacidiphilus</taxon>
    </lineage>
</organism>
<dbReference type="EMBL" id="JBHFAB010000009">
    <property type="protein sequence ID" value="MFC1417796.1"/>
    <property type="molecule type" value="Genomic_DNA"/>
</dbReference>
<comment type="caution">
    <text evidence="1">The sequence shown here is derived from an EMBL/GenBank/DDBJ whole genome shotgun (WGS) entry which is preliminary data.</text>
</comment>
<sequence>MTDPADCHPAVIRVVPHPDELRAGGATVRCPHCNARRDWLLLNVNELVFIRCRCAHEWPEPCLARTDFDQHFAYPEQYWDDATTAMTALGFDGFLAGTTWG</sequence>
<dbReference type="RefSeq" id="WP_380536220.1">
    <property type="nucleotide sequence ID" value="NZ_JBHFAB010000009.1"/>
</dbReference>
<dbReference type="Proteomes" id="UP001592531">
    <property type="component" value="Unassembled WGS sequence"/>
</dbReference>
<evidence type="ECO:0000313" key="1">
    <source>
        <dbReference type="EMBL" id="MFC1417796.1"/>
    </source>
</evidence>
<proteinExistence type="predicted"/>
<protein>
    <submittedName>
        <fullName evidence="1">Uncharacterized protein</fullName>
    </submittedName>
</protein>